<accession>A0A2H1X162</accession>
<evidence type="ECO:0000313" key="2">
    <source>
        <dbReference type="EMBL" id="SOQ59007.1"/>
    </source>
</evidence>
<reference evidence="2" key="1">
    <citation type="submission" date="2016-07" db="EMBL/GenBank/DDBJ databases">
        <authorList>
            <person name="Bretaudeau A."/>
        </authorList>
    </citation>
    <scope>NUCLEOTIDE SEQUENCE</scope>
    <source>
        <strain evidence="2">Rice</strain>
        <tissue evidence="2">Whole body</tissue>
    </source>
</reference>
<dbReference type="EMBL" id="ODYU01012594">
    <property type="protein sequence ID" value="SOQ59007.1"/>
    <property type="molecule type" value="Genomic_DNA"/>
</dbReference>
<gene>
    <name evidence="2" type="ORF">SFRICE_039447</name>
</gene>
<name>A0A2H1X162_SPOFR</name>
<evidence type="ECO:0000256" key="1">
    <source>
        <dbReference type="SAM" id="MobiDB-lite"/>
    </source>
</evidence>
<dbReference type="AlphaFoldDB" id="A0A2H1X162"/>
<protein>
    <submittedName>
        <fullName evidence="2">SFRICE_039447</fullName>
    </submittedName>
</protein>
<organism evidence="2">
    <name type="scientific">Spodoptera frugiperda</name>
    <name type="common">Fall armyworm</name>
    <dbReference type="NCBI Taxonomy" id="7108"/>
    <lineage>
        <taxon>Eukaryota</taxon>
        <taxon>Metazoa</taxon>
        <taxon>Ecdysozoa</taxon>
        <taxon>Arthropoda</taxon>
        <taxon>Hexapoda</taxon>
        <taxon>Insecta</taxon>
        <taxon>Pterygota</taxon>
        <taxon>Neoptera</taxon>
        <taxon>Endopterygota</taxon>
        <taxon>Lepidoptera</taxon>
        <taxon>Glossata</taxon>
        <taxon>Ditrysia</taxon>
        <taxon>Noctuoidea</taxon>
        <taxon>Noctuidae</taxon>
        <taxon>Amphipyrinae</taxon>
        <taxon>Spodoptera</taxon>
    </lineage>
</organism>
<sequence>MGWLDRSDTTAPEKTDVKQRFRCVSEVTGGPITSLPNPEAGSGKSPAGRKRNIIASRACNTQSTRRKHADS</sequence>
<proteinExistence type="predicted"/>
<feature type="region of interest" description="Disordered" evidence="1">
    <location>
        <begin position="28"/>
        <end position="71"/>
    </location>
</feature>